<proteinExistence type="inferred from homology"/>
<dbReference type="PRINTS" id="PR00080">
    <property type="entry name" value="SDRFAMILY"/>
</dbReference>
<dbReference type="GO" id="GO:0016616">
    <property type="term" value="F:oxidoreductase activity, acting on the CH-OH group of donors, NAD or NADP as acceptor"/>
    <property type="evidence" value="ECO:0007669"/>
    <property type="project" value="TreeGrafter"/>
</dbReference>
<keyword evidence="4" id="KW-1185">Reference proteome</keyword>
<dbReference type="PATRIC" id="fig|1423715.3.peg.1037"/>
<evidence type="ECO:0000256" key="1">
    <source>
        <dbReference type="ARBA" id="ARBA00006484"/>
    </source>
</evidence>
<dbReference type="InterPro" id="IPR020904">
    <property type="entry name" value="Sc_DH/Rdtase_CS"/>
</dbReference>
<comment type="caution">
    <text evidence="3">The sequence shown here is derived from an EMBL/GenBank/DDBJ whole genome shotgun (WGS) entry which is preliminary data.</text>
</comment>
<dbReference type="Pfam" id="PF13561">
    <property type="entry name" value="adh_short_C2"/>
    <property type="match status" value="1"/>
</dbReference>
<organism evidence="3 4">
    <name type="scientific">Levilactobacillus acidifarinae DSM 19394 = JCM 15949</name>
    <dbReference type="NCBI Taxonomy" id="1423715"/>
    <lineage>
        <taxon>Bacteria</taxon>
        <taxon>Bacillati</taxon>
        <taxon>Bacillota</taxon>
        <taxon>Bacilli</taxon>
        <taxon>Lactobacillales</taxon>
        <taxon>Lactobacillaceae</taxon>
        <taxon>Levilactobacillus</taxon>
    </lineage>
</organism>
<dbReference type="PRINTS" id="PR00081">
    <property type="entry name" value="GDHRDH"/>
</dbReference>
<dbReference type="SUPFAM" id="SSF51735">
    <property type="entry name" value="NAD(P)-binding Rossmann-fold domains"/>
    <property type="match status" value="1"/>
</dbReference>
<evidence type="ECO:0000256" key="2">
    <source>
        <dbReference type="ARBA" id="ARBA00023002"/>
    </source>
</evidence>
<dbReference type="Proteomes" id="UP000051955">
    <property type="component" value="Unassembled WGS sequence"/>
</dbReference>
<sequence length="260" mass="28700">MSKLPEFSSDFFRLDHKAAIVTGGASGLGFYYTKALLRSGARVLVVSRTDKNWETIRSMDDVSSGQVAFFKCDLTAPNAAKQITEAAQKQFDHIDILVNNAGMQLRNNWRDFKDDDWRKVLDLNLNALYYLSHEVAKVMADQGHGKIINIGSMQSFRAGKFIFPYTASKHAVVGLTKAYADALAGDNIQVNAIAPGYIDTPMTKALQNDPQRNQEILAHIPAGHWAQPRELMGTLVFLASEASNYVTGTTIPVDGGYLLR</sequence>
<dbReference type="PANTHER" id="PTHR42760:SF5">
    <property type="entry name" value="2-DEHYDRO-3-DEOXY-D-GLUCONATE 5-DEHYDROGENASE"/>
    <property type="match status" value="1"/>
</dbReference>
<dbReference type="GO" id="GO:0008206">
    <property type="term" value="P:bile acid metabolic process"/>
    <property type="evidence" value="ECO:0007669"/>
    <property type="project" value="UniProtKB-ARBA"/>
</dbReference>
<dbReference type="STRING" id="1423715.FD25_GL001008"/>
<dbReference type="RefSeq" id="WP_057804444.1">
    <property type="nucleotide sequence ID" value="NZ_AZDV01000027.1"/>
</dbReference>
<dbReference type="FunFam" id="3.40.50.720:FF:000084">
    <property type="entry name" value="Short-chain dehydrogenase reductase"/>
    <property type="match status" value="1"/>
</dbReference>
<dbReference type="InterPro" id="IPR036291">
    <property type="entry name" value="NAD(P)-bd_dom_sf"/>
</dbReference>
<dbReference type="PANTHER" id="PTHR42760">
    <property type="entry name" value="SHORT-CHAIN DEHYDROGENASES/REDUCTASES FAMILY MEMBER"/>
    <property type="match status" value="1"/>
</dbReference>
<keyword evidence="2" id="KW-0560">Oxidoreductase</keyword>
<dbReference type="OrthoDB" id="9803333at2"/>
<comment type="similarity">
    <text evidence="1">Belongs to the short-chain dehydrogenases/reductases (SDR) family.</text>
</comment>
<evidence type="ECO:0000313" key="4">
    <source>
        <dbReference type="Proteomes" id="UP000051955"/>
    </source>
</evidence>
<dbReference type="AlphaFoldDB" id="A0A0R1LPP2"/>
<dbReference type="Gene3D" id="3.40.50.720">
    <property type="entry name" value="NAD(P)-binding Rossmann-like Domain"/>
    <property type="match status" value="1"/>
</dbReference>
<reference evidence="3 4" key="1">
    <citation type="journal article" date="2015" name="Genome Announc.">
        <title>Expanding the biotechnology potential of lactobacilli through comparative genomics of 213 strains and associated genera.</title>
        <authorList>
            <person name="Sun Z."/>
            <person name="Harris H.M."/>
            <person name="McCann A."/>
            <person name="Guo C."/>
            <person name="Argimon S."/>
            <person name="Zhang W."/>
            <person name="Yang X."/>
            <person name="Jeffery I.B."/>
            <person name="Cooney J.C."/>
            <person name="Kagawa T.F."/>
            <person name="Liu W."/>
            <person name="Song Y."/>
            <person name="Salvetti E."/>
            <person name="Wrobel A."/>
            <person name="Rasinkangas P."/>
            <person name="Parkhill J."/>
            <person name="Rea M.C."/>
            <person name="O'Sullivan O."/>
            <person name="Ritari J."/>
            <person name="Douillard F.P."/>
            <person name="Paul Ross R."/>
            <person name="Yang R."/>
            <person name="Briner A.E."/>
            <person name="Felis G.E."/>
            <person name="de Vos W.M."/>
            <person name="Barrangou R."/>
            <person name="Klaenhammer T.R."/>
            <person name="Caufield P.W."/>
            <person name="Cui Y."/>
            <person name="Zhang H."/>
            <person name="O'Toole P.W."/>
        </authorList>
    </citation>
    <scope>NUCLEOTIDE SEQUENCE [LARGE SCALE GENOMIC DNA]</scope>
    <source>
        <strain evidence="3 4">DSM 19394</strain>
    </source>
</reference>
<dbReference type="EMBL" id="AZDV01000027">
    <property type="protein sequence ID" value="KRK94186.1"/>
    <property type="molecule type" value="Genomic_DNA"/>
</dbReference>
<gene>
    <name evidence="3" type="ORF">FD25_GL001008</name>
</gene>
<name>A0A0R1LPP2_9LACO</name>
<dbReference type="InterPro" id="IPR002347">
    <property type="entry name" value="SDR_fam"/>
</dbReference>
<protein>
    <submittedName>
        <fullName evidence="3">2-deoxy-D-gluconate 3-dehydrogenase</fullName>
    </submittedName>
</protein>
<accession>A0A0R1LPP2</accession>
<evidence type="ECO:0000313" key="3">
    <source>
        <dbReference type="EMBL" id="KRK94186.1"/>
    </source>
</evidence>
<dbReference type="PROSITE" id="PS00061">
    <property type="entry name" value="ADH_SHORT"/>
    <property type="match status" value="1"/>
</dbReference>